<sequence length="330" mass="35422">MGILLMVIRGVPMASERGRAFIVSLAACFSLISLSGCSFGEAEGEEAGRGTGVDAIDDVDGTEGSGLPLDSYFASPAQAQMLDRAQDVLKKQCMERYGFSYTPPPLPEVVPVKGVGNRYGIADPADAANFGYGGPDMATQADDPPLGEDEAAVFNGPEELDPDSLPNSQEEVDDLPASTSNANLVNGLVVPPGGCIRESFLKLYAPRAGAVDILFTQDLERESFARSRADSRVKDAASAWSACMGRSGYEVSDPMNPGRELNLAEDLSGEKATAIAVQDVECKKRANLIKIWFAVESSYQHEVIKREADTLKRAKAEHHERIRFAESLVK</sequence>
<reference evidence="2 3" key="1">
    <citation type="submission" date="2020-06" db="EMBL/GenBank/DDBJ databases">
        <title>Genome mining for natural products.</title>
        <authorList>
            <person name="Zhang B."/>
            <person name="Shi J."/>
            <person name="Ge H."/>
        </authorList>
    </citation>
    <scope>NUCLEOTIDE SEQUENCE [LARGE SCALE GENOMIC DNA]</scope>
    <source>
        <strain evidence="2 3">NA06532</strain>
    </source>
</reference>
<evidence type="ECO:0000313" key="2">
    <source>
        <dbReference type="EMBL" id="QKW45473.1"/>
    </source>
</evidence>
<dbReference type="RefSeq" id="WP_376562381.1">
    <property type="nucleotide sequence ID" value="NZ_JBHJPR010000071.1"/>
</dbReference>
<evidence type="ECO:0000313" key="3">
    <source>
        <dbReference type="Proteomes" id="UP000509345"/>
    </source>
</evidence>
<evidence type="ECO:0000256" key="1">
    <source>
        <dbReference type="SAM" id="MobiDB-lite"/>
    </source>
</evidence>
<accession>A0A7H8MTI8</accession>
<proteinExistence type="predicted"/>
<dbReference type="Proteomes" id="UP000509345">
    <property type="component" value="Chromosome"/>
</dbReference>
<dbReference type="AlphaFoldDB" id="A0A7H8MTI8"/>
<gene>
    <name evidence="2" type="ORF">HUT09_24660</name>
</gene>
<organism evidence="2 3">
    <name type="scientific">Streptomyces microflavus</name>
    <name type="common">Streptomyces lipmanii</name>
    <dbReference type="NCBI Taxonomy" id="1919"/>
    <lineage>
        <taxon>Bacteria</taxon>
        <taxon>Bacillati</taxon>
        <taxon>Actinomycetota</taxon>
        <taxon>Actinomycetes</taxon>
        <taxon>Kitasatosporales</taxon>
        <taxon>Streptomycetaceae</taxon>
        <taxon>Streptomyces</taxon>
    </lineage>
</organism>
<dbReference type="EMBL" id="CP054926">
    <property type="protein sequence ID" value="QKW45473.1"/>
    <property type="molecule type" value="Genomic_DNA"/>
</dbReference>
<protein>
    <submittedName>
        <fullName evidence="2">Uncharacterized protein</fullName>
    </submittedName>
</protein>
<name>A0A7H8MTI8_STRMI</name>
<feature type="region of interest" description="Disordered" evidence="1">
    <location>
        <begin position="134"/>
        <end position="179"/>
    </location>
</feature>